<evidence type="ECO:0000313" key="6">
    <source>
        <dbReference type="Proteomes" id="UP000565745"/>
    </source>
</evidence>
<dbReference type="InterPro" id="IPR011006">
    <property type="entry name" value="CheY-like_superfamily"/>
</dbReference>
<feature type="modified residue" description="4-aspartylphosphate" evidence="2">
    <location>
        <position position="73"/>
    </location>
</feature>
<evidence type="ECO:0000256" key="3">
    <source>
        <dbReference type="SAM" id="MobiDB-lite"/>
    </source>
</evidence>
<proteinExistence type="predicted"/>
<evidence type="ECO:0000259" key="4">
    <source>
        <dbReference type="PROSITE" id="PS50110"/>
    </source>
</evidence>
<comment type="caution">
    <text evidence="5">The sequence shown here is derived from an EMBL/GenBank/DDBJ whole genome shotgun (WGS) entry which is preliminary data.</text>
</comment>
<organism evidence="5 6">
    <name type="scientific">Sulfitobacter noctilucicola</name>
    <dbReference type="NCBI Taxonomy" id="1342301"/>
    <lineage>
        <taxon>Bacteria</taxon>
        <taxon>Pseudomonadati</taxon>
        <taxon>Pseudomonadota</taxon>
        <taxon>Alphaproteobacteria</taxon>
        <taxon>Rhodobacterales</taxon>
        <taxon>Roseobacteraceae</taxon>
        <taxon>Sulfitobacter</taxon>
    </lineage>
</organism>
<dbReference type="RefSeq" id="WP_025054386.1">
    <property type="nucleotide sequence ID" value="NZ_JACIFU010000001.1"/>
</dbReference>
<evidence type="ECO:0000313" key="5">
    <source>
        <dbReference type="EMBL" id="MBB4173582.1"/>
    </source>
</evidence>
<accession>A0A7W6M8G8</accession>
<dbReference type="SMART" id="SM00448">
    <property type="entry name" value="REC"/>
    <property type="match status" value="1"/>
</dbReference>
<keyword evidence="6" id="KW-1185">Reference proteome</keyword>
<protein>
    <submittedName>
        <fullName evidence="5">CheY-like chemotaxis protein</fullName>
    </submittedName>
</protein>
<name>A0A7W6M8G8_9RHOB</name>
<dbReference type="SUPFAM" id="SSF52172">
    <property type="entry name" value="CheY-like"/>
    <property type="match status" value="1"/>
</dbReference>
<keyword evidence="1 2" id="KW-0597">Phosphoprotein</keyword>
<dbReference type="InterPro" id="IPR050595">
    <property type="entry name" value="Bact_response_regulator"/>
</dbReference>
<dbReference type="OrthoDB" id="7857827at2"/>
<dbReference type="PANTHER" id="PTHR44591:SF3">
    <property type="entry name" value="RESPONSE REGULATORY DOMAIN-CONTAINING PROTEIN"/>
    <property type="match status" value="1"/>
</dbReference>
<dbReference type="Proteomes" id="UP000565745">
    <property type="component" value="Unassembled WGS sequence"/>
</dbReference>
<evidence type="ECO:0000256" key="2">
    <source>
        <dbReference type="PROSITE-ProRule" id="PRU00169"/>
    </source>
</evidence>
<dbReference type="Pfam" id="PF00072">
    <property type="entry name" value="Response_reg"/>
    <property type="match status" value="1"/>
</dbReference>
<dbReference type="InterPro" id="IPR001789">
    <property type="entry name" value="Sig_transdc_resp-reg_receiver"/>
</dbReference>
<feature type="domain" description="Response regulatory" evidence="4">
    <location>
        <begin position="22"/>
        <end position="140"/>
    </location>
</feature>
<dbReference type="EMBL" id="JACIFU010000001">
    <property type="protein sequence ID" value="MBB4173582.1"/>
    <property type="molecule type" value="Genomic_DNA"/>
</dbReference>
<dbReference type="PROSITE" id="PS50110">
    <property type="entry name" value="RESPONSE_REGULATORY"/>
    <property type="match status" value="1"/>
</dbReference>
<dbReference type="AlphaFoldDB" id="A0A7W6M8G8"/>
<dbReference type="GO" id="GO:0000160">
    <property type="term" value="P:phosphorelay signal transduction system"/>
    <property type="evidence" value="ECO:0007669"/>
    <property type="project" value="InterPro"/>
</dbReference>
<evidence type="ECO:0000256" key="1">
    <source>
        <dbReference type="ARBA" id="ARBA00022553"/>
    </source>
</evidence>
<dbReference type="CDD" id="cd00156">
    <property type="entry name" value="REC"/>
    <property type="match status" value="1"/>
</dbReference>
<feature type="region of interest" description="Disordered" evidence="3">
    <location>
        <begin position="237"/>
        <end position="258"/>
    </location>
</feature>
<reference evidence="5 6" key="1">
    <citation type="submission" date="2020-08" db="EMBL/GenBank/DDBJ databases">
        <title>Genomic Encyclopedia of Type Strains, Phase IV (KMG-IV): sequencing the most valuable type-strain genomes for metagenomic binning, comparative biology and taxonomic classification.</title>
        <authorList>
            <person name="Goeker M."/>
        </authorList>
    </citation>
    <scope>NUCLEOTIDE SEQUENCE [LARGE SCALE GENOMIC DNA]</scope>
    <source>
        <strain evidence="5 6">DSM 101015</strain>
    </source>
</reference>
<dbReference type="Gene3D" id="3.40.50.2300">
    <property type="match status" value="1"/>
</dbReference>
<gene>
    <name evidence="5" type="ORF">GGR93_001343</name>
</gene>
<sequence length="258" mass="28483">MTAAQSQNYKTFLNAPMDNHLSVLILDDERFDRHRIARLCSGLGFPCTINNAQTLGEFSRELELESYGLILLDYALPDGTGLEALQMVHLSPRNLNTPILMISGQVTPELADEARSLGCVHYLAKDDLSRDSFADAVACAIGSAPATDVFTKTRFETTDMEQLLELCAGTCARDIKPMVSRLMRQMRDLRAKGEVNDLLSVRAIEQNCLSLWTFLTEKEHETGASLMASLADSAIPNVPAPPRQVLSRPPSVFSKRPQ</sequence>
<dbReference type="PANTHER" id="PTHR44591">
    <property type="entry name" value="STRESS RESPONSE REGULATOR PROTEIN 1"/>
    <property type="match status" value="1"/>
</dbReference>